<keyword evidence="14" id="KW-1133">Transmembrane helix</keyword>
<gene>
    <name evidence="16" type="ORF">IZO911_LOCUS3313</name>
    <name evidence="17" type="ORF">KXQ929_LOCUS36699</name>
</gene>
<dbReference type="Proteomes" id="UP000663868">
    <property type="component" value="Unassembled WGS sequence"/>
</dbReference>
<dbReference type="EMBL" id="CAJNOE010000017">
    <property type="protein sequence ID" value="CAF0737455.1"/>
    <property type="molecule type" value="Genomic_DNA"/>
</dbReference>
<name>A0A813NME7_9BILA</name>
<dbReference type="InterPro" id="IPR050668">
    <property type="entry name" value="Cytochrome_b5"/>
</dbReference>
<dbReference type="Gene3D" id="3.10.120.10">
    <property type="entry name" value="Cytochrome b5-like heme/steroid binding domain"/>
    <property type="match status" value="1"/>
</dbReference>
<evidence type="ECO:0000256" key="10">
    <source>
        <dbReference type="ARBA" id="ARBA00023136"/>
    </source>
</evidence>
<evidence type="ECO:0000256" key="13">
    <source>
        <dbReference type="ARBA" id="ARBA00039806"/>
    </source>
</evidence>
<dbReference type="SMART" id="SM01117">
    <property type="entry name" value="Cyt-b5"/>
    <property type="match status" value="1"/>
</dbReference>
<dbReference type="PANTHER" id="PTHR19359">
    <property type="entry name" value="CYTOCHROME B5"/>
    <property type="match status" value="1"/>
</dbReference>
<keyword evidence="5" id="KW-0479">Metal-binding</keyword>
<evidence type="ECO:0000256" key="6">
    <source>
        <dbReference type="ARBA" id="ARBA00022824"/>
    </source>
</evidence>
<dbReference type="GO" id="GO:0046872">
    <property type="term" value="F:metal ion binding"/>
    <property type="evidence" value="ECO:0007669"/>
    <property type="project" value="UniProtKB-KW"/>
</dbReference>
<feature type="domain" description="Cytochrome b5 heme-binding" evidence="15">
    <location>
        <begin position="8"/>
        <end position="85"/>
    </location>
</feature>
<comment type="caution">
    <text evidence="16">The sequence shown here is derived from an EMBL/GenBank/DDBJ whole genome shotgun (WGS) entry which is preliminary data.</text>
</comment>
<keyword evidence="7" id="KW-0492">Microsome</keyword>
<keyword evidence="9" id="KW-0408">Iron</keyword>
<dbReference type="Proteomes" id="UP000663860">
    <property type="component" value="Unassembled WGS sequence"/>
</dbReference>
<comment type="similarity">
    <text evidence="12">Belongs to the cytochrome b5 family.</text>
</comment>
<keyword evidence="8" id="KW-0249">Electron transport</keyword>
<dbReference type="InterPro" id="IPR001199">
    <property type="entry name" value="Cyt_B5-like_heme/steroid-bd"/>
</dbReference>
<accession>A0A813NME7</accession>
<evidence type="ECO:0000256" key="2">
    <source>
        <dbReference type="ARBA" id="ARBA00022448"/>
    </source>
</evidence>
<evidence type="ECO:0000256" key="12">
    <source>
        <dbReference type="ARBA" id="ARBA00038168"/>
    </source>
</evidence>
<evidence type="ECO:0000256" key="9">
    <source>
        <dbReference type="ARBA" id="ARBA00023004"/>
    </source>
</evidence>
<evidence type="ECO:0000256" key="7">
    <source>
        <dbReference type="ARBA" id="ARBA00022848"/>
    </source>
</evidence>
<evidence type="ECO:0000313" key="17">
    <source>
        <dbReference type="EMBL" id="CAF4140870.1"/>
    </source>
</evidence>
<protein>
    <recommendedName>
        <fullName evidence="13">Cytochrome b5</fullName>
    </recommendedName>
</protein>
<dbReference type="AlphaFoldDB" id="A0A813NME7"/>
<proteinExistence type="inferred from homology"/>
<evidence type="ECO:0000313" key="18">
    <source>
        <dbReference type="Proteomes" id="UP000663860"/>
    </source>
</evidence>
<dbReference type="SUPFAM" id="SSF55856">
    <property type="entry name" value="Cytochrome b5-like heme/steroid binding domain"/>
    <property type="match status" value="1"/>
</dbReference>
<dbReference type="Pfam" id="PF00173">
    <property type="entry name" value="Cyt-b5"/>
    <property type="match status" value="1"/>
</dbReference>
<evidence type="ECO:0000256" key="3">
    <source>
        <dbReference type="ARBA" id="ARBA00022617"/>
    </source>
</evidence>
<keyword evidence="3" id="KW-0349">Heme</keyword>
<dbReference type="PANTHER" id="PTHR19359:SF150">
    <property type="entry name" value="CYTOCHROME B5"/>
    <property type="match status" value="1"/>
</dbReference>
<dbReference type="EMBL" id="CAJOBB010005799">
    <property type="protein sequence ID" value="CAF4140870.1"/>
    <property type="molecule type" value="Genomic_DNA"/>
</dbReference>
<reference evidence="16" key="1">
    <citation type="submission" date="2021-02" db="EMBL/GenBank/DDBJ databases">
        <authorList>
            <person name="Nowell W R."/>
        </authorList>
    </citation>
    <scope>NUCLEOTIDE SEQUENCE</scope>
</reference>
<sequence length="148" mass="16685">MANTTSDKKILTLADVKKLAEDPNKCIMIIHNHVYDVTKFSEEHPGGEEVLKEQHGKDASDAFEDVGHSFDAREQMKAFQIAELHPDDHKKKARSRPLVINSTDYASNNGAISWIKWVIPLVIVIVAIIYFRAMARPDPDINRPPKAI</sequence>
<keyword evidence="2" id="KW-0813">Transport</keyword>
<evidence type="ECO:0000256" key="8">
    <source>
        <dbReference type="ARBA" id="ARBA00022982"/>
    </source>
</evidence>
<feature type="transmembrane region" description="Helical" evidence="14">
    <location>
        <begin position="114"/>
        <end position="133"/>
    </location>
</feature>
<evidence type="ECO:0000256" key="5">
    <source>
        <dbReference type="ARBA" id="ARBA00022723"/>
    </source>
</evidence>
<evidence type="ECO:0000259" key="15">
    <source>
        <dbReference type="PROSITE" id="PS50255"/>
    </source>
</evidence>
<evidence type="ECO:0000256" key="11">
    <source>
        <dbReference type="ARBA" id="ARBA00037877"/>
    </source>
</evidence>
<organism evidence="16 18">
    <name type="scientific">Adineta steineri</name>
    <dbReference type="NCBI Taxonomy" id="433720"/>
    <lineage>
        <taxon>Eukaryota</taxon>
        <taxon>Metazoa</taxon>
        <taxon>Spiralia</taxon>
        <taxon>Gnathifera</taxon>
        <taxon>Rotifera</taxon>
        <taxon>Eurotatoria</taxon>
        <taxon>Bdelloidea</taxon>
        <taxon>Adinetida</taxon>
        <taxon>Adinetidae</taxon>
        <taxon>Adineta</taxon>
    </lineage>
</organism>
<dbReference type="PROSITE" id="PS50255">
    <property type="entry name" value="CYTOCHROME_B5_2"/>
    <property type="match status" value="1"/>
</dbReference>
<dbReference type="GO" id="GO:0020037">
    <property type="term" value="F:heme binding"/>
    <property type="evidence" value="ECO:0007669"/>
    <property type="project" value="TreeGrafter"/>
</dbReference>
<keyword evidence="6" id="KW-0256">Endoplasmic reticulum</keyword>
<keyword evidence="10 14" id="KW-0472">Membrane</keyword>
<evidence type="ECO:0000313" key="16">
    <source>
        <dbReference type="EMBL" id="CAF0737455.1"/>
    </source>
</evidence>
<keyword evidence="4 14" id="KW-0812">Transmembrane</keyword>
<dbReference type="GO" id="GO:0005789">
    <property type="term" value="C:endoplasmic reticulum membrane"/>
    <property type="evidence" value="ECO:0007669"/>
    <property type="project" value="UniProtKB-SubCell"/>
</dbReference>
<evidence type="ECO:0000256" key="1">
    <source>
        <dbReference type="ARBA" id="ARBA00004131"/>
    </source>
</evidence>
<dbReference type="PRINTS" id="PR00363">
    <property type="entry name" value="CYTOCHROMEB5"/>
</dbReference>
<evidence type="ECO:0000256" key="4">
    <source>
        <dbReference type="ARBA" id="ARBA00022692"/>
    </source>
</evidence>
<dbReference type="InterPro" id="IPR036400">
    <property type="entry name" value="Cyt_B5-like_heme/steroid_sf"/>
</dbReference>
<evidence type="ECO:0000256" key="14">
    <source>
        <dbReference type="SAM" id="Phobius"/>
    </source>
</evidence>
<comment type="subcellular location">
    <subcellularLocation>
        <location evidence="1">Endoplasmic reticulum membrane</location>
        <topology evidence="1">Single-pass membrane protein</topology>
        <orientation evidence="1">Cytoplasmic side</orientation>
    </subcellularLocation>
    <subcellularLocation>
        <location evidence="11">Microsome membrane</location>
        <topology evidence="11">Single-pass membrane protein</topology>
        <orientation evidence="11">Cytoplasmic side</orientation>
    </subcellularLocation>
</comment>